<proteinExistence type="predicted"/>
<comment type="caution">
    <text evidence="1">The sequence shown here is derived from an EMBL/GenBank/DDBJ whole genome shotgun (WGS) entry which is preliminary data.</text>
</comment>
<dbReference type="EMBL" id="QEFD01000127">
    <property type="protein sequence ID" value="PVU75996.1"/>
    <property type="molecule type" value="Genomic_DNA"/>
</dbReference>
<sequence length="143" mass="16384">MAEELRKELNLDNKDKLDLGDYVTIMGKILSFRAKGSASTHSVTKEVRDALEEVRKNPTGNVEEIIKIMISQDSPFQKKELADLYREALEGLLRKFAEVSSRMNPQESRKLMNMILEGIYNNAVFYSKDFGQKIWSILKGDHS</sequence>
<gene>
    <name evidence="1" type="ORF">DDW13_04135</name>
</gene>
<reference evidence="1 2" key="1">
    <citation type="journal article" date="2015" name="Appl. Environ. Microbiol.">
        <title>Nanoarchaeota, Their Sulfolobales Host, and Nanoarchaeota Virus Distribution across Yellowstone National Park Hot Springs.</title>
        <authorList>
            <person name="Munson-McGee J.H."/>
            <person name="Field E.K."/>
            <person name="Bateson M."/>
            <person name="Rooney C."/>
            <person name="Stepanauskas R."/>
            <person name="Young M.J."/>
        </authorList>
    </citation>
    <scope>NUCLEOTIDE SEQUENCE [LARGE SCALE GENOMIC DNA]</scope>
    <source>
        <strain evidence="1">SCGC AC-742_N10</strain>
    </source>
</reference>
<organism evidence="1 2">
    <name type="scientific">Acidianus hospitalis</name>
    <dbReference type="NCBI Taxonomy" id="563177"/>
    <lineage>
        <taxon>Archaea</taxon>
        <taxon>Thermoproteota</taxon>
        <taxon>Thermoprotei</taxon>
        <taxon>Sulfolobales</taxon>
        <taxon>Sulfolobaceae</taxon>
        <taxon>Acidianus</taxon>
    </lineage>
</organism>
<name>A0A2T9X7C7_9CREN</name>
<evidence type="ECO:0000313" key="2">
    <source>
        <dbReference type="Proteomes" id="UP000245638"/>
    </source>
</evidence>
<accession>A0A2T9X7C7</accession>
<evidence type="ECO:0000313" key="1">
    <source>
        <dbReference type="EMBL" id="PVU75996.1"/>
    </source>
</evidence>
<dbReference type="AlphaFoldDB" id="A0A2T9X7C7"/>
<dbReference type="Proteomes" id="UP000245638">
    <property type="component" value="Unassembled WGS sequence"/>
</dbReference>
<protein>
    <submittedName>
        <fullName evidence="1">Uncharacterized protein</fullName>
    </submittedName>
</protein>